<dbReference type="PANTHER" id="PTHR13255">
    <property type="entry name" value="ATAXIN-10"/>
    <property type="match status" value="1"/>
</dbReference>
<dbReference type="InterPro" id="IPR011989">
    <property type="entry name" value="ARM-like"/>
</dbReference>
<dbReference type="GO" id="GO:0051301">
    <property type="term" value="P:cell division"/>
    <property type="evidence" value="ECO:0007669"/>
    <property type="project" value="UniProtKB-KW"/>
</dbReference>
<name>A0ABD1HAJ7_SALDI</name>
<dbReference type="Gene3D" id="1.25.10.10">
    <property type="entry name" value="Leucine-rich Repeat Variant"/>
    <property type="match status" value="2"/>
</dbReference>
<reference evidence="4 5" key="1">
    <citation type="submission" date="2024-06" db="EMBL/GenBank/DDBJ databases">
        <title>A chromosome level genome sequence of Diviner's sage (Salvia divinorum).</title>
        <authorList>
            <person name="Ford S.A."/>
            <person name="Ro D.-K."/>
            <person name="Ness R.W."/>
            <person name="Phillips M.A."/>
        </authorList>
    </citation>
    <scope>NUCLEOTIDE SEQUENCE [LARGE SCALE GENOMIC DNA]</scope>
    <source>
        <strain evidence="4">SAF-2024a</strain>
        <tissue evidence="4">Leaf</tissue>
    </source>
</reference>
<evidence type="ECO:0000256" key="2">
    <source>
        <dbReference type="ARBA" id="ARBA00023306"/>
    </source>
</evidence>
<dbReference type="InterPro" id="IPR019156">
    <property type="entry name" value="Ataxin-10_domain"/>
</dbReference>
<dbReference type="Pfam" id="PF09759">
    <property type="entry name" value="Atx10homo_assoc"/>
    <property type="match status" value="1"/>
</dbReference>
<dbReference type="SUPFAM" id="SSF48371">
    <property type="entry name" value="ARM repeat"/>
    <property type="match status" value="1"/>
</dbReference>
<evidence type="ECO:0000256" key="1">
    <source>
        <dbReference type="ARBA" id="ARBA00022618"/>
    </source>
</evidence>
<dbReference type="Proteomes" id="UP001567538">
    <property type="component" value="Unassembled WGS sequence"/>
</dbReference>
<dbReference type="PANTHER" id="PTHR13255:SF0">
    <property type="entry name" value="ATAXIN-10"/>
    <property type="match status" value="1"/>
</dbReference>
<evidence type="ECO:0000313" key="5">
    <source>
        <dbReference type="Proteomes" id="UP001567538"/>
    </source>
</evidence>
<feature type="domain" description="Ataxin-10" evidence="3">
    <location>
        <begin position="378"/>
        <end position="471"/>
    </location>
</feature>
<evidence type="ECO:0000259" key="3">
    <source>
        <dbReference type="Pfam" id="PF09759"/>
    </source>
</evidence>
<dbReference type="InterPro" id="IPR016024">
    <property type="entry name" value="ARM-type_fold"/>
</dbReference>
<comment type="caution">
    <text evidence="4">The sequence shown here is derived from an EMBL/GenBank/DDBJ whole genome shotgun (WGS) entry which is preliminary data.</text>
</comment>
<dbReference type="InterPro" id="IPR051374">
    <property type="entry name" value="Ataxin-10/CTR86_families"/>
</dbReference>
<organism evidence="4 5">
    <name type="scientific">Salvia divinorum</name>
    <name type="common">Maria pastora</name>
    <name type="synonym">Diviner's sage</name>
    <dbReference type="NCBI Taxonomy" id="28513"/>
    <lineage>
        <taxon>Eukaryota</taxon>
        <taxon>Viridiplantae</taxon>
        <taxon>Streptophyta</taxon>
        <taxon>Embryophyta</taxon>
        <taxon>Tracheophyta</taxon>
        <taxon>Spermatophyta</taxon>
        <taxon>Magnoliopsida</taxon>
        <taxon>eudicotyledons</taxon>
        <taxon>Gunneridae</taxon>
        <taxon>Pentapetalae</taxon>
        <taxon>asterids</taxon>
        <taxon>lamiids</taxon>
        <taxon>Lamiales</taxon>
        <taxon>Lamiaceae</taxon>
        <taxon>Nepetoideae</taxon>
        <taxon>Mentheae</taxon>
        <taxon>Salviinae</taxon>
        <taxon>Salvia</taxon>
        <taxon>Salvia subgen. Calosphace</taxon>
    </lineage>
</organism>
<accession>A0ABD1HAJ7</accession>
<dbReference type="AlphaFoldDB" id="A0ABD1HAJ7"/>
<dbReference type="EMBL" id="JBEAFC010000006">
    <property type="protein sequence ID" value="KAL1553459.1"/>
    <property type="molecule type" value="Genomic_DNA"/>
</dbReference>
<protein>
    <submittedName>
        <fullName evidence="4">Ataxin-10</fullName>
    </submittedName>
</protein>
<keyword evidence="5" id="KW-1185">Reference proteome</keyword>
<keyword evidence="1" id="KW-0132">Cell division</keyword>
<proteinExistence type="predicted"/>
<gene>
    <name evidence="4" type="ORF">AAHA92_14132</name>
</gene>
<sequence length="479" mass="53303">MDTMENVFEQLLAASGSSTVKESLECLIDTAKTSDGRLDLACKHIVVLVLRLCQSPPSAEELFLSIKLLRNLCAGEMKNQDLFIHQNGVTIILALINSMGFVSSSSDNRTLHMVLQLLGNVSLAGEQLQGVIWREMFPFGFMDIARVQSKETCDTLSMVIYTCVEGSNKSSVELLGDAGLDIVVEIIRTVTIVGYKEHWVKLLLFKICFEDSYFSPLYSKLSPVAEDENSDMNVAGINSFGAEQALLLSILAEILNQQLGDIVVSNEFPLFLFKILRNVVGVVDFSTRGKSHLPTGSADVDIMGYSLSLLRDISACQGQNVKNQGEDAVDMLVSAGLVKFLIRLLRDLEPPAIIRKGTVDSNKVDDSTSKYQSPYIGFRKDLVAIIGNCSYRRKHVQDEIREQDGILLLLQQNVTDEDSPFLREWGIWSMRNVFEGNEENQKLVAQLELQRSVDTPEITEMGLRVEIDPKTQRPKLVNA</sequence>
<evidence type="ECO:0000313" key="4">
    <source>
        <dbReference type="EMBL" id="KAL1553459.1"/>
    </source>
</evidence>
<keyword evidence="2" id="KW-0131">Cell cycle</keyword>